<sequence>MLARGGRGLASWASCVPDPEALEEPSPQLDEPWIVTRPRSVKIDRNVDSDRPLGKDQNPIGEKNRLIDVVRDEKHCRSMPCYEIADEFLHTNSSQCIQGRKGFIKQK</sequence>
<gene>
    <name evidence="2" type="ORF">EP51_43375</name>
</gene>
<name>A0A076EYV0_RHOOP</name>
<evidence type="ECO:0000256" key="1">
    <source>
        <dbReference type="SAM" id="MobiDB-lite"/>
    </source>
</evidence>
<feature type="region of interest" description="Disordered" evidence="1">
    <location>
        <begin position="1"/>
        <end position="30"/>
    </location>
</feature>
<evidence type="ECO:0000313" key="2">
    <source>
        <dbReference type="EMBL" id="AII10961.1"/>
    </source>
</evidence>
<reference evidence="2 3" key="1">
    <citation type="submission" date="2014-07" db="EMBL/GenBank/DDBJ databases">
        <title>Genome Sequence of Rhodococcus opacus Strain R7, a Biodegrader of Mono- and Polycyclic Aromatic Hydrocarbons.</title>
        <authorList>
            <person name="Di Gennaro P."/>
            <person name="Zampolli J."/>
            <person name="Presti I."/>
            <person name="Cappelletti M."/>
            <person name="D'Ursi P."/>
            <person name="Orro A."/>
            <person name="Mezzelani A."/>
            <person name="Milanesi L."/>
        </authorList>
    </citation>
    <scope>NUCLEOTIDE SEQUENCE [LARGE SCALE GENOMIC DNA]</scope>
    <source>
        <strain evidence="2 3">R7</strain>
        <plasmid evidence="2">pPDG2</plasmid>
    </source>
</reference>
<protein>
    <submittedName>
        <fullName evidence="2">Uncharacterized protein</fullName>
    </submittedName>
</protein>
<dbReference type="AlphaFoldDB" id="A0A076EYV0"/>
<evidence type="ECO:0000313" key="3">
    <source>
        <dbReference type="Proteomes" id="UP000028488"/>
    </source>
</evidence>
<dbReference type="Proteomes" id="UP000028488">
    <property type="component" value="Plasmid pPDG2"/>
</dbReference>
<proteinExistence type="predicted"/>
<organism evidence="2 3">
    <name type="scientific">Rhodococcus opacus</name>
    <name type="common">Nocardia opaca</name>
    <dbReference type="NCBI Taxonomy" id="37919"/>
    <lineage>
        <taxon>Bacteria</taxon>
        <taxon>Bacillati</taxon>
        <taxon>Actinomycetota</taxon>
        <taxon>Actinomycetes</taxon>
        <taxon>Mycobacteriales</taxon>
        <taxon>Nocardiaceae</taxon>
        <taxon>Rhodococcus</taxon>
    </lineage>
</organism>
<accession>A0A076EYV0</accession>
<dbReference type="EMBL" id="CP008949">
    <property type="protein sequence ID" value="AII10961.1"/>
    <property type="molecule type" value="Genomic_DNA"/>
</dbReference>
<keyword evidence="2" id="KW-0614">Plasmid</keyword>
<geneLocation type="plasmid" evidence="2 3">
    <name>pPDG2</name>
</geneLocation>